<dbReference type="RefSeq" id="XP_009062686.1">
    <property type="nucleotide sequence ID" value="XM_009064438.1"/>
</dbReference>
<keyword evidence="4" id="KW-1185">Reference proteome</keyword>
<feature type="compositionally biased region" description="Polar residues" evidence="2">
    <location>
        <begin position="139"/>
        <end position="149"/>
    </location>
</feature>
<sequence>MYQQHNNQITQNMLHQPQYYSKHYPQKQQHNYNHNAQFSNVSYNQSQVSKFTAHQHWNRHQQQQLSQQNEYHTAAQSLYNISQDTGTATIPSGHYQQKQQYQLSVERQHSFQQQRITPPPLDHRIRPTLINHYSLPIHQSQEQQPQITENNSDNQHSSSSQFQYPPATYSQHSTVMDQRFSTWTNTKPNTQTNVSNSVCPQQLSTGTNVQFNQYTVRPSLSVDSASNASMSSWHRPTETQQVLPPQQSVQSYSTKNSGYTTSRTSPSMPVLQNMGETEKNPPDLTKVLSYLKEPPPLVKICPNTENLSIDEKISVKKVSQQEVRRQEAPLRDLKKMYRLHKQSENSDVFRKPKEKYKPSQCSETLNSVSPKHRIASPDSTLLPDISQSKTVVSAEPSFTSDDKCETPLSPISDSDATVCYGKDDDDESLKLRCKDFDSPVRELKPASLKRCFNDGDVEYENLEKKIRMISPSRECDSTNEFVDEHVRNNCQDRLTPLAPDPVVGCVIYNDVFHVRYLLRDNNKYYLLNDIRPFLKQNKPLLTDIKPIQAYAMCTESEEKLLSWKYSRSHFSFAVTSNMKFVAFEVDPEIYCESISAKEFTDNENTVNEITDKHISAQDILYKSDLILDNTTNVVNNQINEENEKQTSALTSVTLKNELDKLSGMAQEVIHSAFSSLLEECRSLQEENQKLTEKLQFKDEKLQSYEGICCFSQLINGVLPFGLIPTGANFNL</sequence>
<feature type="compositionally biased region" description="Polar residues" evidence="2">
    <location>
        <begin position="89"/>
        <end position="116"/>
    </location>
</feature>
<dbReference type="OrthoDB" id="10369203at2759"/>
<feature type="region of interest" description="Disordered" evidence="2">
    <location>
        <begin position="89"/>
        <end position="125"/>
    </location>
</feature>
<feature type="compositionally biased region" description="Polar residues" evidence="2">
    <location>
        <begin position="359"/>
        <end position="369"/>
    </location>
</feature>
<dbReference type="EMBL" id="KB203019">
    <property type="protein sequence ID" value="ESO86709.1"/>
    <property type="molecule type" value="Genomic_DNA"/>
</dbReference>
<feature type="region of interest" description="Disordered" evidence="2">
    <location>
        <begin position="342"/>
        <end position="379"/>
    </location>
</feature>
<name>V4BDJ5_LOTGI</name>
<feature type="region of interest" description="Disordered" evidence="2">
    <location>
        <begin position="139"/>
        <end position="173"/>
    </location>
</feature>
<dbReference type="AlphaFoldDB" id="V4BDJ5"/>
<feature type="coiled-coil region" evidence="1">
    <location>
        <begin position="673"/>
        <end position="707"/>
    </location>
</feature>
<dbReference type="Proteomes" id="UP000030746">
    <property type="component" value="Unassembled WGS sequence"/>
</dbReference>
<accession>V4BDJ5</accession>
<dbReference type="KEGG" id="lgi:LOTGIDRAFT_166983"/>
<gene>
    <name evidence="3" type="ORF">LOTGIDRAFT_166983</name>
</gene>
<dbReference type="CTD" id="20240498"/>
<feature type="compositionally biased region" description="Polar residues" evidence="2">
    <location>
        <begin position="252"/>
        <end position="267"/>
    </location>
</feature>
<keyword evidence="1" id="KW-0175">Coiled coil</keyword>
<reference evidence="3 4" key="1">
    <citation type="journal article" date="2013" name="Nature">
        <title>Insights into bilaterian evolution from three spiralian genomes.</title>
        <authorList>
            <person name="Simakov O."/>
            <person name="Marletaz F."/>
            <person name="Cho S.J."/>
            <person name="Edsinger-Gonzales E."/>
            <person name="Havlak P."/>
            <person name="Hellsten U."/>
            <person name="Kuo D.H."/>
            <person name="Larsson T."/>
            <person name="Lv J."/>
            <person name="Arendt D."/>
            <person name="Savage R."/>
            <person name="Osoegawa K."/>
            <person name="de Jong P."/>
            <person name="Grimwood J."/>
            <person name="Chapman J.A."/>
            <person name="Shapiro H."/>
            <person name="Aerts A."/>
            <person name="Otillar R.P."/>
            <person name="Terry A.Y."/>
            <person name="Boore J.L."/>
            <person name="Grigoriev I.V."/>
            <person name="Lindberg D.R."/>
            <person name="Seaver E.C."/>
            <person name="Weisblat D.A."/>
            <person name="Putnam N.H."/>
            <person name="Rokhsar D.S."/>
        </authorList>
    </citation>
    <scope>NUCLEOTIDE SEQUENCE [LARGE SCALE GENOMIC DNA]</scope>
</reference>
<feature type="compositionally biased region" description="Low complexity" evidence="2">
    <location>
        <begin position="150"/>
        <end position="163"/>
    </location>
</feature>
<dbReference type="GeneID" id="20240498"/>
<proteinExistence type="predicted"/>
<feature type="compositionally biased region" description="Low complexity" evidence="2">
    <location>
        <begin position="240"/>
        <end position="251"/>
    </location>
</feature>
<feature type="region of interest" description="Disordered" evidence="2">
    <location>
        <begin position="226"/>
        <end position="279"/>
    </location>
</feature>
<evidence type="ECO:0000256" key="2">
    <source>
        <dbReference type="SAM" id="MobiDB-lite"/>
    </source>
</evidence>
<evidence type="ECO:0000313" key="3">
    <source>
        <dbReference type="EMBL" id="ESO86709.1"/>
    </source>
</evidence>
<protein>
    <submittedName>
        <fullName evidence="3">Uncharacterized protein</fullName>
    </submittedName>
</protein>
<feature type="compositionally biased region" description="Basic and acidic residues" evidence="2">
    <location>
        <begin position="342"/>
        <end position="357"/>
    </location>
</feature>
<organism evidence="3 4">
    <name type="scientific">Lottia gigantea</name>
    <name type="common">Giant owl limpet</name>
    <dbReference type="NCBI Taxonomy" id="225164"/>
    <lineage>
        <taxon>Eukaryota</taxon>
        <taxon>Metazoa</taxon>
        <taxon>Spiralia</taxon>
        <taxon>Lophotrochozoa</taxon>
        <taxon>Mollusca</taxon>
        <taxon>Gastropoda</taxon>
        <taxon>Patellogastropoda</taxon>
        <taxon>Lottioidea</taxon>
        <taxon>Lottiidae</taxon>
        <taxon>Lottia</taxon>
    </lineage>
</organism>
<evidence type="ECO:0000256" key="1">
    <source>
        <dbReference type="SAM" id="Coils"/>
    </source>
</evidence>
<evidence type="ECO:0000313" key="4">
    <source>
        <dbReference type="Proteomes" id="UP000030746"/>
    </source>
</evidence>
<dbReference type="HOGENOM" id="CLU_379136_0_0_1"/>